<comment type="caution">
    <text evidence="3">The sequence shown here is derived from an EMBL/GenBank/DDBJ whole genome shotgun (WGS) entry which is preliminary data.</text>
</comment>
<dbReference type="STRING" id="1225564.AA309_11920"/>
<dbReference type="InterPro" id="IPR009078">
    <property type="entry name" value="Ferritin-like_SF"/>
</dbReference>
<gene>
    <name evidence="3" type="ORF">AA309_11920</name>
</gene>
<feature type="domain" description="Rubrerythrin diiron-binding" evidence="2">
    <location>
        <begin position="18"/>
        <end position="75"/>
    </location>
</feature>
<keyword evidence="4" id="KW-1185">Reference proteome</keyword>
<accession>A0A0H1RCK8</accession>
<dbReference type="GO" id="GO:0046872">
    <property type="term" value="F:metal ion binding"/>
    <property type="evidence" value="ECO:0007669"/>
    <property type="project" value="InterPro"/>
</dbReference>
<reference evidence="3 4" key="1">
    <citation type="submission" date="2015-05" db="EMBL/GenBank/DDBJ databases">
        <title>Draft genome sequence of Microvirga vignae strain BR3299, a novel nitrogen fixing bacteria isolated from Brazil semi-aired region.</title>
        <authorList>
            <person name="Zilli J.E."/>
            <person name="Passos S.R."/>
            <person name="Leite J."/>
            <person name="Baldani J.I."/>
            <person name="Xavier G.R."/>
            <person name="Rumjaneck N.G."/>
            <person name="Simoes-Araujo J.L."/>
        </authorList>
    </citation>
    <scope>NUCLEOTIDE SEQUENCE [LARGE SCALE GENOMIC DNA]</scope>
    <source>
        <strain evidence="3 4">BR3299</strain>
    </source>
</reference>
<dbReference type="Proteomes" id="UP000035489">
    <property type="component" value="Unassembled WGS sequence"/>
</dbReference>
<dbReference type="OrthoDB" id="6057955at2"/>
<organism evidence="3 4">
    <name type="scientific">Microvirga vignae</name>
    <dbReference type="NCBI Taxonomy" id="1225564"/>
    <lineage>
        <taxon>Bacteria</taxon>
        <taxon>Pseudomonadati</taxon>
        <taxon>Pseudomonadota</taxon>
        <taxon>Alphaproteobacteria</taxon>
        <taxon>Hyphomicrobiales</taxon>
        <taxon>Methylobacteriaceae</taxon>
        <taxon>Microvirga</taxon>
    </lineage>
</organism>
<dbReference type="InterPro" id="IPR003251">
    <property type="entry name" value="Rr_diiron-bd_dom"/>
</dbReference>
<dbReference type="SUPFAM" id="SSF47240">
    <property type="entry name" value="Ferritin-like"/>
    <property type="match status" value="1"/>
</dbReference>
<dbReference type="Pfam" id="PF02915">
    <property type="entry name" value="Rubrerythrin"/>
    <property type="match status" value="1"/>
</dbReference>
<dbReference type="PATRIC" id="fig|1225564.3.peg.3084"/>
<evidence type="ECO:0000259" key="2">
    <source>
        <dbReference type="Pfam" id="PF02915"/>
    </source>
</evidence>
<evidence type="ECO:0000313" key="4">
    <source>
        <dbReference type="Proteomes" id="UP000035489"/>
    </source>
</evidence>
<proteinExistence type="predicted"/>
<evidence type="ECO:0000313" key="3">
    <source>
        <dbReference type="EMBL" id="KLK92943.1"/>
    </source>
</evidence>
<sequence length="292" mass="32751">MPLLKAEPAGSVRSLEELFAIASAMEHEAATRYAEIAERMRREGNPALAEVFERLSADERGHLDNVVHWSQKTKGKDPDPTLIRWQLPETFDDEGAATTDPHLLSAYRALSMAVRNEERAFAFWTYVAAHAGLAEVRQAAETMAHEELEHVSTLRRERRNAFHAQREQAGSDAQGSESDAARLERRLADLLKSMAAQAPHSEERSRLQNFAEEARRHAEELERFPLSVPGPAATRSALDDTLALAELLTDRYLAAGDSLRDEKELEQAQMLAGRAIARLAWLRADLPELRRD</sequence>
<protein>
    <recommendedName>
        <fullName evidence="2">Rubrerythrin diiron-binding domain-containing protein</fullName>
    </recommendedName>
</protein>
<dbReference type="RefSeq" id="WP_047189239.1">
    <property type="nucleotide sequence ID" value="NZ_LCYG01000028.1"/>
</dbReference>
<dbReference type="Gene3D" id="1.20.1260.10">
    <property type="match status" value="1"/>
</dbReference>
<feature type="region of interest" description="Disordered" evidence="1">
    <location>
        <begin position="160"/>
        <end position="180"/>
    </location>
</feature>
<dbReference type="GO" id="GO:0016491">
    <property type="term" value="F:oxidoreductase activity"/>
    <property type="evidence" value="ECO:0007669"/>
    <property type="project" value="InterPro"/>
</dbReference>
<dbReference type="CDD" id="cd01045">
    <property type="entry name" value="Ferritin_like_AB"/>
    <property type="match status" value="1"/>
</dbReference>
<evidence type="ECO:0000256" key="1">
    <source>
        <dbReference type="SAM" id="MobiDB-lite"/>
    </source>
</evidence>
<dbReference type="InterPro" id="IPR012347">
    <property type="entry name" value="Ferritin-like"/>
</dbReference>
<name>A0A0H1RCK8_9HYPH</name>
<dbReference type="EMBL" id="LCYG01000028">
    <property type="protein sequence ID" value="KLK92943.1"/>
    <property type="molecule type" value="Genomic_DNA"/>
</dbReference>
<dbReference type="AlphaFoldDB" id="A0A0H1RCK8"/>